<evidence type="ECO:0000259" key="1">
    <source>
        <dbReference type="Pfam" id="PF21837"/>
    </source>
</evidence>
<gene>
    <name evidence="2" type="ORF">SAMN02787073_4205</name>
</gene>
<name>A0A1M5JI28_9FLAO</name>
<dbReference type="InterPro" id="IPR054191">
    <property type="entry name" value="DUF6896"/>
</dbReference>
<proteinExistence type="predicted"/>
<evidence type="ECO:0000313" key="3">
    <source>
        <dbReference type="Proteomes" id="UP000184108"/>
    </source>
</evidence>
<organism evidence="2 3">
    <name type="scientific">Chryseobacterium vrystaatense</name>
    <dbReference type="NCBI Taxonomy" id="307480"/>
    <lineage>
        <taxon>Bacteria</taxon>
        <taxon>Pseudomonadati</taxon>
        <taxon>Bacteroidota</taxon>
        <taxon>Flavobacteriia</taxon>
        <taxon>Flavobacteriales</taxon>
        <taxon>Weeksellaceae</taxon>
        <taxon>Chryseobacterium group</taxon>
        <taxon>Chryseobacterium</taxon>
    </lineage>
</organism>
<dbReference type="Proteomes" id="UP000184108">
    <property type="component" value="Unassembled WGS sequence"/>
</dbReference>
<dbReference type="Pfam" id="PF21837">
    <property type="entry name" value="DUF6896"/>
    <property type="match status" value="1"/>
</dbReference>
<accession>A0A1M5JI28</accession>
<reference evidence="3" key="1">
    <citation type="submission" date="2016-11" db="EMBL/GenBank/DDBJ databases">
        <authorList>
            <person name="Varghese N."/>
            <person name="Submissions S."/>
        </authorList>
    </citation>
    <scope>NUCLEOTIDE SEQUENCE [LARGE SCALE GENOMIC DNA]</scope>
    <source>
        <strain evidence="3">YR203</strain>
    </source>
</reference>
<dbReference type="RefSeq" id="WP_073175181.1">
    <property type="nucleotide sequence ID" value="NZ_FQVE01000005.1"/>
</dbReference>
<protein>
    <recommendedName>
        <fullName evidence="1">DUF6896 domain-containing protein</fullName>
    </recommendedName>
</protein>
<evidence type="ECO:0000313" key="2">
    <source>
        <dbReference type="EMBL" id="SHG40191.1"/>
    </source>
</evidence>
<sequence length="260" mass="30825">MERNTELITIQSIQEFPAIGYISNIPRHKKLRLVFKDSVQHLREDFGTDLQKKLPSFQIAIHSVEQEINICKLITDEEITANQIFFTRCAKEYRELGTQLIDLLVTTKKIELNKDFPFLTFNRIKGKRTQSGKVEQWNYYFHGYHCRFQNTKTKQEIEVPFMFGMEFGDLDPYFFSLYIKSTSQYQPLPTEIYEDFADGCRILEVMLKLDLLEKINSNIENHSGIVVKEREKIPIKVFNPETDFERPKSTITRIRQFLKF</sequence>
<dbReference type="EMBL" id="FQVE01000005">
    <property type="protein sequence ID" value="SHG40191.1"/>
    <property type="molecule type" value="Genomic_DNA"/>
</dbReference>
<feature type="domain" description="DUF6896" evidence="1">
    <location>
        <begin position="87"/>
        <end position="192"/>
    </location>
</feature>
<dbReference type="AlphaFoldDB" id="A0A1M5JI28"/>